<gene>
    <name evidence="1" type="ORF">FWK35_00031194</name>
</gene>
<protein>
    <submittedName>
        <fullName evidence="1">Uncharacterized protein</fullName>
    </submittedName>
</protein>
<dbReference type="OrthoDB" id="7462948at2759"/>
<feature type="non-terminal residue" evidence="1">
    <location>
        <position position="1"/>
    </location>
</feature>
<reference evidence="1 2" key="1">
    <citation type="submission" date="2019-08" db="EMBL/GenBank/DDBJ databases">
        <title>Whole genome of Aphis craccivora.</title>
        <authorList>
            <person name="Voronova N.V."/>
            <person name="Shulinski R.S."/>
            <person name="Bandarenka Y.V."/>
            <person name="Zhorov D.G."/>
            <person name="Warner D."/>
        </authorList>
    </citation>
    <scope>NUCLEOTIDE SEQUENCE [LARGE SCALE GENOMIC DNA]</scope>
    <source>
        <strain evidence="1">180601</strain>
        <tissue evidence="1">Whole Body</tissue>
    </source>
</reference>
<evidence type="ECO:0000313" key="1">
    <source>
        <dbReference type="EMBL" id="KAF0710944.1"/>
    </source>
</evidence>
<keyword evidence="2" id="KW-1185">Reference proteome</keyword>
<comment type="caution">
    <text evidence="1">The sequence shown here is derived from an EMBL/GenBank/DDBJ whole genome shotgun (WGS) entry which is preliminary data.</text>
</comment>
<organism evidence="1 2">
    <name type="scientific">Aphis craccivora</name>
    <name type="common">Cowpea aphid</name>
    <dbReference type="NCBI Taxonomy" id="307492"/>
    <lineage>
        <taxon>Eukaryota</taxon>
        <taxon>Metazoa</taxon>
        <taxon>Ecdysozoa</taxon>
        <taxon>Arthropoda</taxon>
        <taxon>Hexapoda</taxon>
        <taxon>Insecta</taxon>
        <taxon>Pterygota</taxon>
        <taxon>Neoptera</taxon>
        <taxon>Paraneoptera</taxon>
        <taxon>Hemiptera</taxon>
        <taxon>Sternorrhyncha</taxon>
        <taxon>Aphidomorpha</taxon>
        <taxon>Aphidoidea</taxon>
        <taxon>Aphididae</taxon>
        <taxon>Aphidini</taxon>
        <taxon>Aphis</taxon>
        <taxon>Aphis</taxon>
    </lineage>
</organism>
<sequence length="125" mass="14039">ESGSLNALAYLWGETTKARGCNAIVTCVYKYLLDLDEKHIYKSVSFFCDSCSGQNKNRAMLAMIHILNSLKNAMRKVDLVKLCNDGIIPQKSHNEYLQMQSDLTINDALPETDDEDVRSSKSESD</sequence>
<evidence type="ECO:0000313" key="2">
    <source>
        <dbReference type="Proteomes" id="UP000478052"/>
    </source>
</evidence>
<proteinExistence type="predicted"/>
<dbReference type="EMBL" id="VUJU01011473">
    <property type="protein sequence ID" value="KAF0710944.1"/>
    <property type="molecule type" value="Genomic_DNA"/>
</dbReference>
<name>A0A6G0VXU1_APHCR</name>
<dbReference type="AlphaFoldDB" id="A0A6G0VXU1"/>
<accession>A0A6G0VXU1</accession>
<dbReference type="Proteomes" id="UP000478052">
    <property type="component" value="Unassembled WGS sequence"/>
</dbReference>